<organism evidence="2 3">
    <name type="scientific">Agromyces allii</name>
    <dbReference type="NCBI Taxonomy" id="393607"/>
    <lineage>
        <taxon>Bacteria</taxon>
        <taxon>Bacillati</taxon>
        <taxon>Actinomycetota</taxon>
        <taxon>Actinomycetes</taxon>
        <taxon>Micrococcales</taxon>
        <taxon>Microbacteriaceae</taxon>
        <taxon>Agromyces</taxon>
    </lineage>
</organism>
<evidence type="ECO:0008006" key="4">
    <source>
        <dbReference type="Google" id="ProtNLM"/>
    </source>
</evidence>
<evidence type="ECO:0000313" key="2">
    <source>
        <dbReference type="EMBL" id="GAA1953590.1"/>
    </source>
</evidence>
<evidence type="ECO:0000256" key="1">
    <source>
        <dbReference type="SAM" id="MobiDB-lite"/>
    </source>
</evidence>
<keyword evidence="3" id="KW-1185">Reference proteome</keyword>
<comment type="caution">
    <text evidence="2">The sequence shown here is derived from an EMBL/GenBank/DDBJ whole genome shotgun (WGS) entry which is preliminary data.</text>
</comment>
<gene>
    <name evidence="2" type="ORF">GCM10009717_19380</name>
</gene>
<dbReference type="EMBL" id="BAAAMK010000002">
    <property type="protein sequence ID" value="GAA1953590.1"/>
    <property type="molecule type" value="Genomic_DNA"/>
</dbReference>
<feature type="region of interest" description="Disordered" evidence="1">
    <location>
        <begin position="438"/>
        <end position="491"/>
    </location>
</feature>
<sequence length="1481" mass="161004">MVTERAVFTAIPAGRLPENGQLKVTVFVTPKLSTDEPPGTGVLVELPAFEAFANWPKAVAEARWVFDVAGIGQVDGMPLDDPVPPDPDLWERLFGRTAVGEAPFQHFEQAVVHSYPVAEVAAAVTDLYATIAVTSPSSFPAITRGPLAGKIRELQSPRSILERWEQGHRREIKRYLADLRAGSDQQGRFLRIDSVPPAQRPAVALAAARAFYDRTDDPWDEATSTAKPPEPVAPEFHSFVARCADFPELLRRLGLAVDLWIPDDGGILEQTTIQVVAAGAGGPLVDGLVAGADARPITNAHYSDRVWAPSSRVELPDIVDGSLVIDETRRFGLDQLDPDGAALKVANLLDGLVRTDRDLNDSAARNNQAPSMTDDASSLPALRSTGLIVVRQERSAALVEQFDRSADHEQQRTAGASAVLHAADVTRGWRVDIRDESADPRECRSLHRREGDYELVEPGAPAGPRQPLPVQPKPDEGYLKAASTSSNEADPTADQWLHETLAGWDGWSLAVKRPGKVVDETHPVDPEENPPDVADTGFPLAARFRVLPGSLPRLRFGRQYRVRIRAVDLSGGSIPDDQLDEAHERDLPRTYQRWEPVPSPAVVPLTEYTEGESLMRMVIRSTLDVPVADYVALARVRDLPGHETSGDLGVVYRVENERNLAAPIGSVQLAETHGRFDAALAGDPAAVAAQFAIAGREAGSYLTLPGARAVNPSGPPTVLDGTKEQVLPDGQYVVHANRALTLPYLPDPVARGISFTSLPGDVAGGGAGDAGDAGGEVVGAPATRLLRWPGDSDAAATWFDRQPVLLRIVEGADLPAFDAAARTLTVSLPKATMQTVRLSSFLDLPDIELMRIWHLIDEHQAPATPAQLETVRRGLHWMISPFADLTLVHAVEMPLEPPEIRLSAGTPRDLGATFSLLPGVVHNHAASTGRLDITAAWNDPVDDILEPAPREEGKQAHVTDFLLEPSEVDAQLWPVNGPAAGPFGPRHAARHEFGDTRHRWVDYTPTATTRFREYFPPQITDQPELITSTGPTLRVDVPSSARPAPPEVRYLMPYWEWRTERLDVDGTFGVRRVRTAGGLRVYLGRPWFSSGPDELLGVVLARQPWITWPIDVERGVLGDVASRALADAWAEQVLERRGGVGGEPDAAPAARFQAHVASVAAELRRAGPRPRAARARGAFDRFLVESELQTVARRALDPDLISAIETDVASGLVTEFLPLFSSTGPEGRRFTSSWGADPVFAGEPVPYGPFAHHLPRRTAVGTVRLAEVDDRVTVVGHQPEFDAERRLWFCDIALESGDAYTPMVQLALARYQPHSLAGVELSPVVKADFVQPLPRRDATFVATPDGLAVVITLAGPVGVPEHARELPNLAAEIRASRRVEAWVERLRADAPTDLDWERIGEPVELDVRLGLGALRAERFGAVEWAGAVSVPERAPGDRVRVRLAEYELHEGDSIGLPPFMLLQRLRGRRIVYGDSVELPSA</sequence>
<evidence type="ECO:0000313" key="3">
    <source>
        <dbReference type="Proteomes" id="UP001499954"/>
    </source>
</evidence>
<dbReference type="Proteomes" id="UP001499954">
    <property type="component" value="Unassembled WGS sequence"/>
</dbReference>
<protein>
    <recommendedName>
        <fullName evidence="4">Baseplate protein J-like domain-containing protein</fullName>
    </recommendedName>
</protein>
<accession>A0ABP5BZU0</accession>
<name>A0ABP5BZU0_9MICO</name>
<feature type="compositionally biased region" description="Basic and acidic residues" evidence="1">
    <location>
        <begin position="438"/>
        <end position="452"/>
    </location>
</feature>
<feature type="region of interest" description="Disordered" evidence="1">
    <location>
        <begin position="1021"/>
        <end position="1040"/>
    </location>
</feature>
<feature type="compositionally biased region" description="Polar residues" evidence="1">
    <location>
        <begin position="1021"/>
        <end position="1031"/>
    </location>
</feature>
<proteinExistence type="predicted"/>
<dbReference type="RefSeq" id="WP_157413932.1">
    <property type="nucleotide sequence ID" value="NZ_BAAAMK010000002.1"/>
</dbReference>
<reference evidence="3" key="1">
    <citation type="journal article" date="2019" name="Int. J. Syst. Evol. Microbiol.">
        <title>The Global Catalogue of Microorganisms (GCM) 10K type strain sequencing project: providing services to taxonomists for standard genome sequencing and annotation.</title>
        <authorList>
            <consortium name="The Broad Institute Genomics Platform"/>
            <consortium name="The Broad Institute Genome Sequencing Center for Infectious Disease"/>
            <person name="Wu L."/>
            <person name="Ma J."/>
        </authorList>
    </citation>
    <scope>NUCLEOTIDE SEQUENCE [LARGE SCALE GENOMIC DNA]</scope>
    <source>
        <strain evidence="3">JCM 13584</strain>
    </source>
</reference>